<dbReference type="GO" id="GO:0016787">
    <property type="term" value="F:hydrolase activity"/>
    <property type="evidence" value="ECO:0007669"/>
    <property type="project" value="UniProtKB-KW"/>
</dbReference>
<dbReference type="OrthoDB" id="9761519at2"/>
<organism evidence="1 2">
    <name type="scientific">Niastella yeongjuensis</name>
    <dbReference type="NCBI Taxonomy" id="354355"/>
    <lineage>
        <taxon>Bacteria</taxon>
        <taxon>Pseudomonadati</taxon>
        <taxon>Bacteroidota</taxon>
        <taxon>Chitinophagia</taxon>
        <taxon>Chitinophagales</taxon>
        <taxon>Chitinophagaceae</taxon>
        <taxon>Niastella</taxon>
    </lineage>
</organism>
<gene>
    <name evidence="1" type="ORF">A4H97_23170</name>
</gene>
<reference evidence="2" key="1">
    <citation type="submission" date="2016-04" db="EMBL/GenBank/DDBJ databases">
        <authorList>
            <person name="Chen L."/>
            <person name="Zhuang W."/>
            <person name="Wang G."/>
        </authorList>
    </citation>
    <scope>NUCLEOTIDE SEQUENCE [LARGE SCALE GENOMIC DNA]</scope>
    <source>
        <strain evidence="2">17621</strain>
    </source>
</reference>
<proteinExistence type="predicted"/>
<evidence type="ECO:0000313" key="1">
    <source>
        <dbReference type="EMBL" id="OQP53355.1"/>
    </source>
</evidence>
<accession>A0A1V9F505</accession>
<name>A0A1V9F505_9BACT</name>
<dbReference type="EMBL" id="LVXG01000006">
    <property type="protein sequence ID" value="OQP53355.1"/>
    <property type="molecule type" value="Genomic_DNA"/>
</dbReference>
<dbReference type="SUPFAM" id="SSF49785">
    <property type="entry name" value="Galactose-binding domain-like"/>
    <property type="match status" value="1"/>
</dbReference>
<evidence type="ECO:0000313" key="2">
    <source>
        <dbReference type="Proteomes" id="UP000192610"/>
    </source>
</evidence>
<dbReference type="AlphaFoldDB" id="A0A1V9F505"/>
<keyword evidence="2" id="KW-1185">Reference proteome</keyword>
<dbReference type="Proteomes" id="UP000192610">
    <property type="component" value="Unassembled WGS sequence"/>
</dbReference>
<protein>
    <submittedName>
        <fullName evidence="1">Glycoside hydrolase family 2 protein</fullName>
    </submittedName>
</protein>
<dbReference type="Gene3D" id="2.60.120.260">
    <property type="entry name" value="Galactose-binding domain-like"/>
    <property type="match status" value="1"/>
</dbReference>
<comment type="caution">
    <text evidence="1">The sequence shown here is derived from an EMBL/GenBank/DDBJ whole genome shotgun (WGS) entry which is preliminary data.</text>
</comment>
<dbReference type="RefSeq" id="WP_081197703.1">
    <property type="nucleotide sequence ID" value="NZ_FOCZ01000008.1"/>
</dbReference>
<dbReference type="PANTHER" id="PTHR36848:SF2">
    <property type="entry name" value="SECRETED PROTEIN"/>
    <property type="match status" value="1"/>
</dbReference>
<keyword evidence="1" id="KW-0378">Hydrolase</keyword>
<dbReference type="STRING" id="354355.SAMN05660816_04567"/>
<dbReference type="Pfam" id="PF17132">
    <property type="entry name" value="Glyco_hydro_106"/>
    <property type="match status" value="1"/>
</dbReference>
<sequence length="968" mass="107121">MIKRLICILTLSFVLIIGKAQIKWPAVNAVTKPWARWWWPGSAVNTRSLSANMTQYAQVGLGGLEITPIYGVAGYESEFIDYLSPQWMQVFSYTLQEAKRLNMQIDIATGSGWPFGGGPLIGDAEACKDFEYKTWTVKEGHGIRESIEFEQQPYLNAIGNTIADKKELYPPAGTTGPNILAMLKESQHVTNVKKLEEPVYANKNLQALAIDQLKYKKNLPLQVVMAYSDDGKAIDLTAQVDAKGNLNWKAPAGTWTVYALFMGWHGKMVERAAPGAEGNAIDHFSEQALNKYLSRFDTAFVGADLSQLRGFFNDSYEVDDAHGQSNYTPGFFDEFNHRRGYDLKLFLPQLLKKERDETSLRVLYDYRQTIADLLLEKFTMPWHRWAQEKGKIVRNQSHGSPANILDCYSVVDIPETEGSELLRFKFAVSAAHILNKPLASAEAATWLNEHFKSTLGDVKTVVDKYFLGGVNHIVYHGICYSPINDTWPGWLFYAAVHFQPIHPFWKDFGTLNTYVTRCQSFLQSGKPDNDILLYFPFSDHNSEPGRDLLHHYDGMKGFENTDFNKVAEDMLAKGYAFDLISDNQLQKVTASGSGLQTPGGAYRTIVLANTKYLPLPTLQKLADLAKAGATILVYNNFPSGVPGYGQLAERQQQFTNITAALKFAGEGALQKATTGKGSFIKGNDITALLQAANVFPEPMYGAGLQCIRRSIPGGNYYFISNATENIVNEWVPLGRKAASAIQFDPMTGQSGVAKTRVKNNKLEVYVQLEPGGSCVLQTANKAQTGKPYSYYTLAGKSTEIKGNWRLFFMMGGPDLPKPISVPKLGSWTEIPEPLGKVFSGTAQYSIEFAKPAGAASAYELDLGKVAWSAEVILNGKTLGTLLGPVYKVIVPAGLVKATNNELLVRVTNGMTNRIIDMEKEGAPWKKFYNVNFPARLAENRGTNGLFTPAKWEPETSGLLGPVTIAPLK</sequence>
<dbReference type="PANTHER" id="PTHR36848">
    <property type="entry name" value="DNA-BINDING PROTEIN (PUTATIVE SECRETED PROTEIN)-RELATED"/>
    <property type="match status" value="1"/>
</dbReference>
<dbReference type="NCBIfam" id="NF045579">
    <property type="entry name" value="rhamnoside_JR"/>
    <property type="match status" value="1"/>
</dbReference>
<dbReference type="InterPro" id="IPR053161">
    <property type="entry name" value="Ulvan_degrading_GH"/>
</dbReference>
<dbReference type="InterPro" id="IPR008979">
    <property type="entry name" value="Galactose-bd-like_sf"/>
</dbReference>